<gene>
    <name evidence="2" type="primary">TTC32</name>
</gene>
<dbReference type="Proteomes" id="UP000472272">
    <property type="component" value="Chromosome 3"/>
</dbReference>
<protein>
    <submittedName>
        <fullName evidence="2">Tetratricopeptide repeat domain 32</fullName>
    </submittedName>
</protein>
<dbReference type="Gene3D" id="1.25.40.10">
    <property type="entry name" value="Tetratricopeptide repeat domain"/>
    <property type="match status" value="1"/>
</dbReference>
<reference evidence="2" key="2">
    <citation type="submission" date="2025-08" db="UniProtKB">
        <authorList>
            <consortium name="Ensembl"/>
        </authorList>
    </citation>
    <scope>IDENTIFICATION</scope>
</reference>
<evidence type="ECO:0000256" key="1">
    <source>
        <dbReference type="PROSITE-ProRule" id="PRU00339"/>
    </source>
</evidence>
<dbReference type="PANTHER" id="PTHR47059:SF1">
    <property type="entry name" value="TETRATRICOPEPTIDE REPEAT PROTEIN 32"/>
    <property type="match status" value="1"/>
</dbReference>
<dbReference type="InterPro" id="IPR019734">
    <property type="entry name" value="TPR_rpt"/>
</dbReference>
<dbReference type="SMART" id="SM00028">
    <property type="entry name" value="TPR"/>
    <property type="match status" value="1"/>
</dbReference>
<organism evidence="2 3">
    <name type="scientific">Podarcis muralis</name>
    <name type="common">Wall lizard</name>
    <name type="synonym">Lacerta muralis</name>
    <dbReference type="NCBI Taxonomy" id="64176"/>
    <lineage>
        <taxon>Eukaryota</taxon>
        <taxon>Metazoa</taxon>
        <taxon>Chordata</taxon>
        <taxon>Craniata</taxon>
        <taxon>Vertebrata</taxon>
        <taxon>Euteleostomi</taxon>
        <taxon>Lepidosauria</taxon>
        <taxon>Squamata</taxon>
        <taxon>Bifurcata</taxon>
        <taxon>Unidentata</taxon>
        <taxon>Episquamata</taxon>
        <taxon>Laterata</taxon>
        <taxon>Lacertibaenia</taxon>
        <taxon>Lacertidae</taxon>
        <taxon>Podarcis</taxon>
    </lineage>
</organism>
<evidence type="ECO:0000313" key="2">
    <source>
        <dbReference type="Ensembl" id="ENSPMRP00000003372.1"/>
    </source>
</evidence>
<proteinExistence type="predicted"/>
<keyword evidence="1" id="KW-0802">TPR repeat</keyword>
<reference evidence="2" key="3">
    <citation type="submission" date="2025-09" db="UniProtKB">
        <authorList>
            <consortium name="Ensembl"/>
        </authorList>
    </citation>
    <scope>IDENTIFICATION</scope>
</reference>
<name>A0A670HWA4_PODMU</name>
<dbReference type="InterPro" id="IPR011990">
    <property type="entry name" value="TPR-like_helical_dom_sf"/>
</dbReference>
<accession>A0A670HWA4</accession>
<dbReference type="GeneTree" id="ENSGT00390000011905"/>
<dbReference type="AlphaFoldDB" id="A0A670HWA4"/>
<dbReference type="PROSITE" id="PS50005">
    <property type="entry name" value="TPR"/>
    <property type="match status" value="1"/>
</dbReference>
<dbReference type="Ensembl" id="ENSPMRT00000003615.1">
    <property type="protein sequence ID" value="ENSPMRP00000003372.1"/>
    <property type="gene ID" value="ENSPMRG00000002380.1"/>
</dbReference>
<feature type="repeat" description="TPR" evidence="1">
    <location>
        <begin position="51"/>
        <end position="84"/>
    </location>
</feature>
<sequence>MDRGSTAESAPALNVLRDAHAAFREQRYERAEELYSSYIEYCACVSSHDLATAFNNRGQIKYLRVDFYEAMEDYTSAIEAWPEFEVPYYNRGLILYRLADFPHLFEWRHFDNIGPSTKLYEKKNDLFCFAAHATSKLPSGFIYRKCGGLVSTKMAIMFSLSTSCFPGYPGRERLLPIS</sequence>
<dbReference type="PANTHER" id="PTHR47059">
    <property type="entry name" value="TETRATRICOPEPTIDE REPEAT PROTEIN 32"/>
    <property type="match status" value="1"/>
</dbReference>
<reference evidence="2 3" key="1">
    <citation type="journal article" date="2019" name="Proc. Natl. Acad. Sci. U.S.A.">
        <title>Regulatory changes in pterin and carotenoid genes underlie balanced color polymorphisms in the wall lizard.</title>
        <authorList>
            <person name="Andrade P."/>
            <person name="Pinho C."/>
            <person name="Perez I de Lanuza G."/>
            <person name="Afonso S."/>
            <person name="Brejcha J."/>
            <person name="Rubin C.J."/>
            <person name="Wallerman O."/>
            <person name="Pereira P."/>
            <person name="Sabatino S.J."/>
            <person name="Bellati A."/>
            <person name="Pellitteri-Rosa D."/>
            <person name="Bosakova Z."/>
            <person name="Bunikis I."/>
            <person name="Carretero M.A."/>
            <person name="Feiner N."/>
            <person name="Marsik P."/>
            <person name="Pauperio F."/>
            <person name="Salvi D."/>
            <person name="Soler L."/>
            <person name="While G.M."/>
            <person name="Uller T."/>
            <person name="Font E."/>
            <person name="Andersson L."/>
            <person name="Carneiro M."/>
        </authorList>
    </citation>
    <scope>NUCLEOTIDE SEQUENCE</scope>
</reference>
<keyword evidence="3" id="KW-1185">Reference proteome</keyword>
<evidence type="ECO:0000313" key="3">
    <source>
        <dbReference type="Proteomes" id="UP000472272"/>
    </source>
</evidence>
<dbReference type="SUPFAM" id="SSF48452">
    <property type="entry name" value="TPR-like"/>
    <property type="match status" value="1"/>
</dbReference>